<sequence length="368" mass="41246">MTSNDISESTQRLREKIRVFQAAERNSRREDDTDSMRLGLGEISQLIEELENLTEKDVTGLASRIKRKKHASYDDMFRLSHAFLQSVENIATFVKIPGALNVIVKELTGSDAKSQVIACETLCNLSLGDSVPCEKIATAAGSYLITHLDSSELRLKRTSLWVLTNILATDGKGISTLLSQEIASKLVHLYLECKYPELEDDILLAIDILLEKDANVIDANDQSKLYDSLRTKQPHKGLHLNVLFMILFRANSVSLETENFERTSELVEIAINTLNAAEHLNSQDNILKVLYSIRILGNLFAKCPDCFVAVEKLCPSLSSLVNKVLSWNNKTINKELLWLVKNTISCQTALNRPGNVLKELQVSRLTIF</sequence>
<name>A0A7R8YNQ1_HERIL</name>
<dbReference type="Proteomes" id="UP000594454">
    <property type="component" value="Chromosome 1"/>
</dbReference>
<protein>
    <submittedName>
        <fullName evidence="1">Uncharacterized protein</fullName>
    </submittedName>
</protein>
<organism evidence="1 2">
    <name type="scientific">Hermetia illucens</name>
    <name type="common">Black soldier fly</name>
    <dbReference type="NCBI Taxonomy" id="343691"/>
    <lineage>
        <taxon>Eukaryota</taxon>
        <taxon>Metazoa</taxon>
        <taxon>Ecdysozoa</taxon>
        <taxon>Arthropoda</taxon>
        <taxon>Hexapoda</taxon>
        <taxon>Insecta</taxon>
        <taxon>Pterygota</taxon>
        <taxon>Neoptera</taxon>
        <taxon>Endopterygota</taxon>
        <taxon>Diptera</taxon>
        <taxon>Brachycera</taxon>
        <taxon>Stratiomyomorpha</taxon>
        <taxon>Stratiomyidae</taxon>
        <taxon>Hermetiinae</taxon>
        <taxon>Hermetia</taxon>
    </lineage>
</organism>
<dbReference type="InterPro" id="IPR016024">
    <property type="entry name" value="ARM-type_fold"/>
</dbReference>
<reference evidence="1 2" key="1">
    <citation type="submission" date="2020-11" db="EMBL/GenBank/DDBJ databases">
        <authorList>
            <person name="Wallbank WR R."/>
            <person name="Pardo Diaz C."/>
            <person name="Kozak K."/>
            <person name="Martin S."/>
            <person name="Jiggins C."/>
            <person name="Moest M."/>
            <person name="Warren A I."/>
            <person name="Generalovic N T."/>
            <person name="Byers J.R.P. K."/>
            <person name="Montejo-Kovacevich G."/>
            <person name="Yen C E."/>
        </authorList>
    </citation>
    <scope>NUCLEOTIDE SEQUENCE [LARGE SCALE GENOMIC DNA]</scope>
</reference>
<dbReference type="SUPFAM" id="SSF48371">
    <property type="entry name" value="ARM repeat"/>
    <property type="match status" value="1"/>
</dbReference>
<dbReference type="AlphaFoldDB" id="A0A7R8YNQ1"/>
<dbReference type="OMA" id="CRMKAKD"/>
<dbReference type="PANTHER" id="PTHR16356">
    <property type="entry name" value="TRANSMEMBRANE AND COILED-COIL DOMAIN-CONTAINING PROTEIN 6 TMCO6"/>
    <property type="match status" value="1"/>
</dbReference>
<dbReference type="Gene3D" id="1.25.10.10">
    <property type="entry name" value="Leucine-rich Repeat Variant"/>
    <property type="match status" value="1"/>
</dbReference>
<keyword evidence="2" id="KW-1185">Reference proteome</keyword>
<dbReference type="PANTHER" id="PTHR16356:SF1">
    <property type="entry name" value="TRANSMEMBRANE AND COILED-COIL DOMAIN-CONTAINING PROTEIN 6"/>
    <property type="match status" value="1"/>
</dbReference>
<accession>A0A7R8YNQ1</accession>
<dbReference type="EMBL" id="LR899009">
    <property type="protein sequence ID" value="CAD7079896.1"/>
    <property type="molecule type" value="Genomic_DNA"/>
</dbReference>
<evidence type="ECO:0000313" key="2">
    <source>
        <dbReference type="Proteomes" id="UP000594454"/>
    </source>
</evidence>
<proteinExistence type="predicted"/>
<gene>
    <name evidence="1" type="ORF">HERILL_LOCUS3083</name>
</gene>
<dbReference type="InParanoid" id="A0A7R8YNQ1"/>
<dbReference type="OrthoDB" id="21522at2759"/>
<evidence type="ECO:0000313" key="1">
    <source>
        <dbReference type="EMBL" id="CAD7079896.1"/>
    </source>
</evidence>
<dbReference type="InterPro" id="IPR011989">
    <property type="entry name" value="ARM-like"/>
</dbReference>